<dbReference type="SUPFAM" id="SSF46767">
    <property type="entry name" value="Methylated DNA-protein cysteine methyltransferase, C-terminal domain"/>
    <property type="match status" value="1"/>
</dbReference>
<dbReference type="KEGG" id="plei:Q9312_14910"/>
<accession>A0AA51RS68</accession>
<dbReference type="InterPro" id="IPR052520">
    <property type="entry name" value="ATL_DNA_repair"/>
</dbReference>
<keyword evidence="4" id="KW-1185">Reference proteome</keyword>
<dbReference type="InterPro" id="IPR036388">
    <property type="entry name" value="WH-like_DNA-bd_sf"/>
</dbReference>
<dbReference type="Pfam" id="PF01035">
    <property type="entry name" value="DNA_binding_1"/>
    <property type="match status" value="1"/>
</dbReference>
<organism evidence="3 4">
    <name type="scientific">Pleionea litopenaei</name>
    <dbReference type="NCBI Taxonomy" id="3070815"/>
    <lineage>
        <taxon>Bacteria</taxon>
        <taxon>Pseudomonadati</taxon>
        <taxon>Pseudomonadota</taxon>
        <taxon>Gammaproteobacteria</taxon>
        <taxon>Oceanospirillales</taxon>
        <taxon>Pleioneaceae</taxon>
        <taxon>Pleionea</taxon>
    </lineage>
</organism>
<proteinExistence type="predicted"/>
<dbReference type="InterPro" id="IPR014048">
    <property type="entry name" value="MethylDNA_cys_MeTrfase_DNA-bd"/>
</dbReference>
<dbReference type="PANTHER" id="PTHR42942">
    <property type="entry name" value="6-O-METHYLGUANINE DNA METHYLTRANSFERASE"/>
    <property type="match status" value="1"/>
</dbReference>
<dbReference type="RefSeq" id="WP_309201654.1">
    <property type="nucleotide sequence ID" value="NZ_CP133548.1"/>
</dbReference>
<dbReference type="Proteomes" id="UP001239782">
    <property type="component" value="Chromosome"/>
</dbReference>
<dbReference type="EMBL" id="CP133548">
    <property type="protein sequence ID" value="WMS86509.1"/>
    <property type="molecule type" value="Genomic_DNA"/>
</dbReference>
<evidence type="ECO:0000256" key="1">
    <source>
        <dbReference type="ARBA" id="ARBA00022763"/>
    </source>
</evidence>
<dbReference type="PANTHER" id="PTHR42942:SF1">
    <property type="entry name" value="ALKYLTRANSFERASE-LIKE PROTEIN 1"/>
    <property type="match status" value="1"/>
</dbReference>
<gene>
    <name evidence="3" type="ORF">Q9312_14910</name>
</gene>
<protein>
    <submittedName>
        <fullName evidence="3">MGMT family protein</fullName>
    </submittedName>
</protein>
<dbReference type="InterPro" id="IPR036217">
    <property type="entry name" value="MethylDNA_cys_MeTrfase_DNAb"/>
</dbReference>
<keyword evidence="1" id="KW-0227">DNA damage</keyword>
<dbReference type="CDD" id="cd06445">
    <property type="entry name" value="ATase"/>
    <property type="match status" value="1"/>
</dbReference>
<reference evidence="3 4" key="1">
    <citation type="submission" date="2023-08" db="EMBL/GenBank/DDBJ databases">
        <title>Pleionea litopenaei sp. nov., isolated from stomach of juvenile Litopenaeus vannamei.</title>
        <authorList>
            <person name="Rho A.M."/>
            <person name="Hwang C.Y."/>
        </authorList>
    </citation>
    <scope>NUCLEOTIDE SEQUENCE [LARGE SCALE GENOMIC DNA]</scope>
    <source>
        <strain evidence="3 4">HL-JVS1</strain>
    </source>
</reference>
<dbReference type="GO" id="GO:0006281">
    <property type="term" value="P:DNA repair"/>
    <property type="evidence" value="ECO:0007669"/>
    <property type="project" value="InterPro"/>
</dbReference>
<dbReference type="Gene3D" id="1.10.10.10">
    <property type="entry name" value="Winged helix-like DNA-binding domain superfamily/Winged helix DNA-binding domain"/>
    <property type="match status" value="1"/>
</dbReference>
<dbReference type="AlphaFoldDB" id="A0AA51RS68"/>
<feature type="domain" description="Methylated-DNA-[protein]-cysteine S-methyltransferase DNA binding" evidence="2">
    <location>
        <begin position="5"/>
        <end position="83"/>
    </location>
</feature>
<evidence type="ECO:0000259" key="2">
    <source>
        <dbReference type="Pfam" id="PF01035"/>
    </source>
</evidence>
<evidence type="ECO:0000313" key="4">
    <source>
        <dbReference type="Proteomes" id="UP001239782"/>
    </source>
</evidence>
<sequence>MDKPQKIISVVKLIPKGSVASYGQVADLAGLPRRARLVGKVLREADDSSLPWHRVLRANGTIAFEAQSEQGQHQTARLNQEGIVVVSNKVDLKKYQWQPSLTEILLQLNY</sequence>
<dbReference type="GO" id="GO:0003824">
    <property type="term" value="F:catalytic activity"/>
    <property type="evidence" value="ECO:0007669"/>
    <property type="project" value="InterPro"/>
</dbReference>
<evidence type="ECO:0000313" key="3">
    <source>
        <dbReference type="EMBL" id="WMS86509.1"/>
    </source>
</evidence>
<name>A0AA51RS68_9GAMM</name>